<dbReference type="Proteomes" id="UP000789366">
    <property type="component" value="Unassembled WGS sequence"/>
</dbReference>
<organism evidence="1 2">
    <name type="scientific">Cetraspora pellucida</name>
    <dbReference type="NCBI Taxonomy" id="1433469"/>
    <lineage>
        <taxon>Eukaryota</taxon>
        <taxon>Fungi</taxon>
        <taxon>Fungi incertae sedis</taxon>
        <taxon>Mucoromycota</taxon>
        <taxon>Glomeromycotina</taxon>
        <taxon>Glomeromycetes</taxon>
        <taxon>Diversisporales</taxon>
        <taxon>Gigasporaceae</taxon>
        <taxon>Cetraspora</taxon>
    </lineage>
</organism>
<accession>A0ACA9PT64</accession>
<dbReference type="EMBL" id="CAJVPW010029900">
    <property type="protein sequence ID" value="CAG8722398.1"/>
    <property type="molecule type" value="Genomic_DNA"/>
</dbReference>
<protein>
    <submittedName>
        <fullName evidence="1">18034_t:CDS:1</fullName>
    </submittedName>
</protein>
<comment type="caution">
    <text evidence="1">The sequence shown here is derived from an EMBL/GenBank/DDBJ whole genome shotgun (WGS) entry which is preliminary data.</text>
</comment>
<reference evidence="1" key="1">
    <citation type="submission" date="2021-06" db="EMBL/GenBank/DDBJ databases">
        <authorList>
            <person name="Kallberg Y."/>
            <person name="Tangrot J."/>
            <person name="Rosling A."/>
        </authorList>
    </citation>
    <scope>NUCLEOTIDE SEQUENCE</scope>
    <source>
        <strain evidence="1">28 12/20/2015</strain>
    </source>
</reference>
<proteinExistence type="predicted"/>
<sequence>QNQNDAVDKLKNGDNSSKNDNISDPIINHCIDTNFKSLEDQELIQKSFTPKINQNISKEPISQTQSIISSEIKIPYNQKVEQGLICELSIFFNKTSLSNSISNKQILENMLDRDDLTPGSASHLVYLFDKAKKIGQKEILYWYYYSEEFKKKVSDIILKNEINDQMARIQIYNEMKPFLPGIKRVYLCKKTQKARNIYILFKKIGIDKIKQVTYSADAISSLTDIQIQNIIKLFSEKTECKK</sequence>
<name>A0ACA9PT64_9GLOM</name>
<gene>
    <name evidence="1" type="ORF">SPELUC_LOCUS12524</name>
</gene>
<evidence type="ECO:0000313" key="2">
    <source>
        <dbReference type="Proteomes" id="UP000789366"/>
    </source>
</evidence>
<evidence type="ECO:0000313" key="1">
    <source>
        <dbReference type="EMBL" id="CAG8722398.1"/>
    </source>
</evidence>
<keyword evidence="2" id="KW-1185">Reference proteome</keyword>
<feature type="non-terminal residue" evidence="1">
    <location>
        <position position="1"/>
    </location>
</feature>